<feature type="signal peptide" evidence="1">
    <location>
        <begin position="1"/>
        <end position="29"/>
    </location>
</feature>
<dbReference type="NCBIfam" id="TIGR04565">
    <property type="entry name" value="OMP_myx_plus"/>
    <property type="match status" value="1"/>
</dbReference>
<evidence type="ECO:0000313" key="3">
    <source>
        <dbReference type="Proteomes" id="UP000249169"/>
    </source>
</evidence>
<organism evidence="2 3">
    <name type="scientific">Lujinxingia litoralis</name>
    <dbReference type="NCBI Taxonomy" id="2211119"/>
    <lineage>
        <taxon>Bacteria</taxon>
        <taxon>Deltaproteobacteria</taxon>
        <taxon>Bradymonadales</taxon>
        <taxon>Lujinxingiaceae</taxon>
        <taxon>Lujinxingia</taxon>
    </lineage>
</organism>
<comment type="caution">
    <text evidence="2">The sequence shown here is derived from an EMBL/GenBank/DDBJ whole genome shotgun (WGS) entry which is preliminary data.</text>
</comment>
<keyword evidence="3" id="KW-1185">Reference proteome</keyword>
<proteinExistence type="predicted"/>
<dbReference type="Proteomes" id="UP000249169">
    <property type="component" value="Unassembled WGS sequence"/>
</dbReference>
<dbReference type="EMBL" id="QHKO01000002">
    <property type="protein sequence ID" value="RAL23752.1"/>
    <property type="molecule type" value="Genomic_DNA"/>
</dbReference>
<dbReference type="OrthoDB" id="9150045at2"/>
<sequence>MSHRCFAARHLLALAALCSAAAVSAPAAAQESVQQFSDTIHVIQRRPVLQKKRLDVSPRFGVNVNDAVYRNFRVGANANFHFSERFYAGLVFDWYNFGDVLGGPTQTFRDVDSEARARTDAAYLNWAGGAELGFAPLVGKFALFNRGLFFYDVSISAGALFANSASIARPGGTSGLAGTAAVTSRVFLNDWMALNLEVRDTIYSAQLRGVSEGVLTHSVSVGAGVSLYLPTSFEYSDSEASAQR</sequence>
<evidence type="ECO:0000313" key="2">
    <source>
        <dbReference type="EMBL" id="RAL23752.1"/>
    </source>
</evidence>
<feature type="chain" id="PRO_5016375528" description="Outer membrane beta-barrel domain-containing protein" evidence="1">
    <location>
        <begin position="30"/>
        <end position="244"/>
    </location>
</feature>
<dbReference type="AlphaFoldDB" id="A0A328C9C4"/>
<dbReference type="RefSeq" id="WP_111729010.1">
    <property type="nucleotide sequence ID" value="NZ_QHKO01000002.1"/>
</dbReference>
<evidence type="ECO:0008006" key="4">
    <source>
        <dbReference type="Google" id="ProtNLM"/>
    </source>
</evidence>
<protein>
    <recommendedName>
        <fullName evidence="4">Outer membrane beta-barrel domain-containing protein</fullName>
    </recommendedName>
</protein>
<gene>
    <name evidence="2" type="ORF">DL240_06240</name>
</gene>
<keyword evidence="1" id="KW-0732">Signal</keyword>
<name>A0A328C9C4_9DELT</name>
<dbReference type="InterPro" id="IPR030820">
    <property type="entry name" value="OMP_myx_plus_Proteobacteria"/>
</dbReference>
<reference evidence="2 3" key="1">
    <citation type="submission" date="2018-05" db="EMBL/GenBank/DDBJ databases">
        <title>Lujinxingia marina gen. nov. sp. nov., a new facultative anaerobic member of the class Deltaproteobacteria, and proposal of Lujinxingaceae fam. nov.</title>
        <authorList>
            <person name="Li C.-M."/>
        </authorList>
    </citation>
    <scope>NUCLEOTIDE SEQUENCE [LARGE SCALE GENOMIC DNA]</scope>
    <source>
        <strain evidence="2 3">B210</strain>
    </source>
</reference>
<accession>A0A328C9C4</accession>
<evidence type="ECO:0000256" key="1">
    <source>
        <dbReference type="SAM" id="SignalP"/>
    </source>
</evidence>